<sequence precursor="true">MSFRICCFWALLFVCCQTQLTSLCAVEPDKADEEIMRHGLKFDGKNSYVSVPHIQFEDHNAITVEAWVKDWSGRVFCQGKQGDPENSIWISIRAKGHSAGWESDNGTNYSVPVEPNSSEGWDHIALVYVGLEQIIYLNGKQIHKMTAPKPGPFDRNRKMIIGAQEKWEPNQPKPAALFGKGVMRLFRISNVSRYTTEFDPAETFKPDDDTVVLFNFVPSSDKTKLIDASKHQQHGTIHDAKWVILKNSLSDE</sequence>
<feature type="signal peptide" evidence="1">
    <location>
        <begin position="1"/>
        <end position="25"/>
    </location>
</feature>
<dbReference type="AlphaFoldDB" id="A0A517VU11"/>
<keyword evidence="1" id="KW-0732">Signal</keyword>
<proteinExistence type="predicted"/>
<dbReference type="SUPFAM" id="SSF49899">
    <property type="entry name" value="Concanavalin A-like lectins/glucanases"/>
    <property type="match status" value="1"/>
</dbReference>
<evidence type="ECO:0000313" key="2">
    <source>
        <dbReference type="EMBL" id="QDT96497.1"/>
    </source>
</evidence>
<dbReference type="RefSeq" id="WP_144984726.1">
    <property type="nucleotide sequence ID" value="NZ_CP037920.1"/>
</dbReference>
<reference evidence="2 3" key="1">
    <citation type="submission" date="2019-03" db="EMBL/GenBank/DDBJ databases">
        <title>Deep-cultivation of Planctomycetes and their phenomic and genomic characterization uncovers novel biology.</title>
        <authorList>
            <person name="Wiegand S."/>
            <person name="Jogler M."/>
            <person name="Boedeker C."/>
            <person name="Pinto D."/>
            <person name="Vollmers J."/>
            <person name="Rivas-Marin E."/>
            <person name="Kohn T."/>
            <person name="Peeters S.H."/>
            <person name="Heuer A."/>
            <person name="Rast P."/>
            <person name="Oberbeckmann S."/>
            <person name="Bunk B."/>
            <person name="Jeske O."/>
            <person name="Meyerdierks A."/>
            <person name="Storesund J.E."/>
            <person name="Kallscheuer N."/>
            <person name="Luecker S."/>
            <person name="Lage O.M."/>
            <person name="Pohl T."/>
            <person name="Merkel B.J."/>
            <person name="Hornburger P."/>
            <person name="Mueller R.-W."/>
            <person name="Bruemmer F."/>
            <person name="Labrenz M."/>
            <person name="Spormann A.M."/>
            <person name="Op den Camp H."/>
            <person name="Overmann J."/>
            <person name="Amann R."/>
            <person name="Jetten M.S.M."/>
            <person name="Mascher T."/>
            <person name="Medema M.H."/>
            <person name="Devos D.P."/>
            <person name="Kaster A.-K."/>
            <person name="Ovreas L."/>
            <person name="Rohde M."/>
            <person name="Galperin M.Y."/>
            <person name="Jogler C."/>
        </authorList>
    </citation>
    <scope>NUCLEOTIDE SEQUENCE [LARGE SCALE GENOMIC DNA]</scope>
    <source>
        <strain evidence="2 3">V144</strain>
    </source>
</reference>
<dbReference type="EMBL" id="CP037920">
    <property type="protein sequence ID" value="QDT96497.1"/>
    <property type="molecule type" value="Genomic_DNA"/>
</dbReference>
<dbReference type="KEGG" id="gaw:V144x_19540"/>
<evidence type="ECO:0008006" key="4">
    <source>
        <dbReference type="Google" id="ProtNLM"/>
    </source>
</evidence>
<gene>
    <name evidence="2" type="ORF">V144x_19540</name>
</gene>
<dbReference type="Gene3D" id="2.60.120.200">
    <property type="match status" value="1"/>
</dbReference>
<feature type="chain" id="PRO_5022133107" description="LamG-like jellyroll fold domain-containing protein" evidence="1">
    <location>
        <begin position="26"/>
        <end position="252"/>
    </location>
</feature>
<name>A0A517VU11_9PLAN</name>
<organism evidence="2 3">
    <name type="scientific">Gimesia aquarii</name>
    <dbReference type="NCBI Taxonomy" id="2527964"/>
    <lineage>
        <taxon>Bacteria</taxon>
        <taxon>Pseudomonadati</taxon>
        <taxon>Planctomycetota</taxon>
        <taxon>Planctomycetia</taxon>
        <taxon>Planctomycetales</taxon>
        <taxon>Planctomycetaceae</taxon>
        <taxon>Gimesia</taxon>
    </lineage>
</organism>
<dbReference type="InterPro" id="IPR013320">
    <property type="entry name" value="ConA-like_dom_sf"/>
</dbReference>
<accession>A0A517VU11</accession>
<evidence type="ECO:0000313" key="3">
    <source>
        <dbReference type="Proteomes" id="UP000318704"/>
    </source>
</evidence>
<dbReference type="Pfam" id="PF13385">
    <property type="entry name" value="Laminin_G_3"/>
    <property type="match status" value="1"/>
</dbReference>
<dbReference type="Proteomes" id="UP000318704">
    <property type="component" value="Chromosome"/>
</dbReference>
<protein>
    <recommendedName>
        <fullName evidence="4">LamG-like jellyroll fold domain-containing protein</fullName>
    </recommendedName>
</protein>
<evidence type="ECO:0000256" key="1">
    <source>
        <dbReference type="SAM" id="SignalP"/>
    </source>
</evidence>